<sequence>MGQRGSNRGGGFVPQSDLPASQIPSRLQRGVLLDVRTSEQPDVVPEWHMSWDRPEMKEEAPVVVVEVLGSDDEAHSTEGSKGASLRSEGASQGATNAFDEESRRLAAESVRLRDHHTDFKEKDSNFEDMLQ</sequence>
<organism evidence="2 3">
    <name type="scientific">Zizania palustris</name>
    <name type="common">Northern wild rice</name>
    <dbReference type="NCBI Taxonomy" id="103762"/>
    <lineage>
        <taxon>Eukaryota</taxon>
        <taxon>Viridiplantae</taxon>
        <taxon>Streptophyta</taxon>
        <taxon>Embryophyta</taxon>
        <taxon>Tracheophyta</taxon>
        <taxon>Spermatophyta</taxon>
        <taxon>Magnoliopsida</taxon>
        <taxon>Liliopsida</taxon>
        <taxon>Poales</taxon>
        <taxon>Poaceae</taxon>
        <taxon>BOP clade</taxon>
        <taxon>Oryzoideae</taxon>
        <taxon>Oryzeae</taxon>
        <taxon>Zizaniinae</taxon>
        <taxon>Zizania</taxon>
    </lineage>
</organism>
<feature type="region of interest" description="Disordered" evidence="1">
    <location>
        <begin position="69"/>
        <end position="131"/>
    </location>
</feature>
<reference evidence="2" key="2">
    <citation type="submission" date="2021-02" db="EMBL/GenBank/DDBJ databases">
        <authorList>
            <person name="Kimball J.A."/>
            <person name="Haas M.W."/>
            <person name="Macchietto M."/>
            <person name="Kono T."/>
            <person name="Duquette J."/>
            <person name="Shao M."/>
        </authorList>
    </citation>
    <scope>NUCLEOTIDE SEQUENCE</scope>
    <source>
        <tissue evidence="2">Fresh leaf tissue</tissue>
    </source>
</reference>
<proteinExistence type="predicted"/>
<reference evidence="2" key="1">
    <citation type="journal article" date="2021" name="bioRxiv">
        <title>Whole Genome Assembly and Annotation of Northern Wild Rice, Zizania palustris L., Supports a Whole Genome Duplication in the Zizania Genus.</title>
        <authorList>
            <person name="Haas M."/>
            <person name="Kono T."/>
            <person name="Macchietto M."/>
            <person name="Millas R."/>
            <person name="McGilp L."/>
            <person name="Shao M."/>
            <person name="Duquette J."/>
            <person name="Hirsch C.N."/>
            <person name="Kimball J."/>
        </authorList>
    </citation>
    <scope>NUCLEOTIDE SEQUENCE</scope>
    <source>
        <tissue evidence="2">Fresh leaf tissue</tissue>
    </source>
</reference>
<gene>
    <name evidence="2" type="ORF">GUJ93_ZPchr0005g14954</name>
</gene>
<feature type="region of interest" description="Disordered" evidence="1">
    <location>
        <begin position="1"/>
        <end position="25"/>
    </location>
</feature>
<dbReference type="EMBL" id="JAAALK010000284">
    <property type="protein sequence ID" value="KAG8068659.1"/>
    <property type="molecule type" value="Genomic_DNA"/>
</dbReference>
<accession>A0A8J5W1Q5</accession>
<dbReference type="Proteomes" id="UP000729402">
    <property type="component" value="Unassembled WGS sequence"/>
</dbReference>
<keyword evidence="3" id="KW-1185">Reference proteome</keyword>
<protein>
    <submittedName>
        <fullName evidence="2">Uncharacterized protein</fullName>
    </submittedName>
</protein>
<feature type="compositionally biased region" description="Basic and acidic residues" evidence="1">
    <location>
        <begin position="100"/>
        <end position="125"/>
    </location>
</feature>
<dbReference type="AlphaFoldDB" id="A0A8J5W1Q5"/>
<evidence type="ECO:0000256" key="1">
    <source>
        <dbReference type="SAM" id="MobiDB-lite"/>
    </source>
</evidence>
<name>A0A8J5W1Q5_ZIZPA</name>
<evidence type="ECO:0000313" key="3">
    <source>
        <dbReference type="Proteomes" id="UP000729402"/>
    </source>
</evidence>
<evidence type="ECO:0000313" key="2">
    <source>
        <dbReference type="EMBL" id="KAG8068659.1"/>
    </source>
</evidence>
<comment type="caution">
    <text evidence="2">The sequence shown here is derived from an EMBL/GenBank/DDBJ whole genome shotgun (WGS) entry which is preliminary data.</text>
</comment>